<reference evidence="5 6" key="1">
    <citation type="submission" date="2009-11" db="EMBL/GenBank/DDBJ databases">
        <title>Annotation of Allomyces macrogynus ATCC 38327.</title>
        <authorList>
            <consortium name="The Broad Institute Genome Sequencing Platform"/>
            <person name="Russ C."/>
            <person name="Cuomo C."/>
            <person name="Burger G."/>
            <person name="Gray M.W."/>
            <person name="Holland P.W.H."/>
            <person name="King N."/>
            <person name="Lang F.B.F."/>
            <person name="Roger A.J."/>
            <person name="Ruiz-Trillo I."/>
            <person name="Young S.K."/>
            <person name="Zeng Q."/>
            <person name="Gargeya S."/>
            <person name="Fitzgerald M."/>
            <person name="Haas B."/>
            <person name="Abouelleil A."/>
            <person name="Alvarado L."/>
            <person name="Arachchi H.M."/>
            <person name="Berlin A."/>
            <person name="Chapman S.B."/>
            <person name="Gearin G."/>
            <person name="Goldberg J."/>
            <person name="Griggs A."/>
            <person name="Gujja S."/>
            <person name="Hansen M."/>
            <person name="Heiman D."/>
            <person name="Howarth C."/>
            <person name="Larimer J."/>
            <person name="Lui A."/>
            <person name="MacDonald P.J.P."/>
            <person name="McCowen C."/>
            <person name="Montmayeur A."/>
            <person name="Murphy C."/>
            <person name="Neiman D."/>
            <person name="Pearson M."/>
            <person name="Priest M."/>
            <person name="Roberts A."/>
            <person name="Saif S."/>
            <person name="Shea T."/>
            <person name="Sisk P."/>
            <person name="Stolte C."/>
            <person name="Sykes S."/>
            <person name="Wortman J."/>
            <person name="Nusbaum C."/>
            <person name="Birren B."/>
        </authorList>
    </citation>
    <scope>NUCLEOTIDE SEQUENCE [LARGE SCALE GENOMIC DNA]</scope>
    <source>
        <strain evidence="5 6">ATCC 38327</strain>
    </source>
</reference>
<feature type="domain" description="WW" evidence="2">
    <location>
        <begin position="55"/>
        <end position="83"/>
    </location>
</feature>
<dbReference type="GO" id="GO:0005096">
    <property type="term" value="F:GTPase activator activity"/>
    <property type="evidence" value="ECO:0007669"/>
    <property type="project" value="TreeGrafter"/>
</dbReference>
<dbReference type="EMBL" id="GG745339">
    <property type="protein sequence ID" value="KNE61954.1"/>
    <property type="molecule type" value="Genomic_DNA"/>
</dbReference>
<dbReference type="SMART" id="SM00456">
    <property type="entry name" value="WW"/>
    <property type="match status" value="2"/>
</dbReference>
<feature type="domain" description="Rho-GAP" evidence="3">
    <location>
        <begin position="502"/>
        <end position="691"/>
    </location>
</feature>
<dbReference type="GO" id="GO:0005856">
    <property type="term" value="C:cytoskeleton"/>
    <property type="evidence" value="ECO:0007669"/>
    <property type="project" value="InterPro"/>
</dbReference>
<dbReference type="PROSITE" id="PS01159">
    <property type="entry name" value="WW_DOMAIN_1"/>
    <property type="match status" value="1"/>
</dbReference>
<dbReference type="Proteomes" id="UP000054350">
    <property type="component" value="Unassembled WGS sequence"/>
</dbReference>
<dbReference type="VEuPathDB" id="FungiDB:AMAG_07220"/>
<dbReference type="Pfam" id="PF00784">
    <property type="entry name" value="MyTH4"/>
    <property type="match status" value="1"/>
</dbReference>
<dbReference type="SMART" id="SM00139">
    <property type="entry name" value="MyTH4"/>
    <property type="match status" value="1"/>
</dbReference>
<evidence type="ECO:0000259" key="4">
    <source>
        <dbReference type="PROSITE" id="PS51016"/>
    </source>
</evidence>
<evidence type="ECO:0000259" key="2">
    <source>
        <dbReference type="PROSITE" id="PS50020"/>
    </source>
</evidence>
<dbReference type="PANTHER" id="PTHR45876">
    <property type="entry name" value="FI04035P"/>
    <property type="match status" value="1"/>
</dbReference>
<dbReference type="OrthoDB" id="437889at2759"/>
<feature type="compositionally biased region" description="Basic and acidic residues" evidence="1">
    <location>
        <begin position="127"/>
        <end position="137"/>
    </location>
</feature>
<dbReference type="STRING" id="578462.A0A0L0SHP2"/>
<evidence type="ECO:0000256" key="1">
    <source>
        <dbReference type="SAM" id="MobiDB-lite"/>
    </source>
</evidence>
<protein>
    <recommendedName>
        <fullName evidence="7">Rho-GAP domain-containing protein</fullName>
    </recommendedName>
</protein>
<dbReference type="InterPro" id="IPR008936">
    <property type="entry name" value="Rho_GTPase_activation_prot"/>
</dbReference>
<dbReference type="FunFam" id="1.10.555.10:FF:000045">
    <property type="entry name" value="RhoGAP domain containing protein"/>
    <property type="match status" value="1"/>
</dbReference>
<organism evidence="5 6">
    <name type="scientific">Allomyces macrogynus (strain ATCC 38327)</name>
    <name type="common">Allomyces javanicus var. macrogynus</name>
    <dbReference type="NCBI Taxonomy" id="578462"/>
    <lineage>
        <taxon>Eukaryota</taxon>
        <taxon>Fungi</taxon>
        <taxon>Fungi incertae sedis</taxon>
        <taxon>Blastocladiomycota</taxon>
        <taxon>Blastocladiomycetes</taxon>
        <taxon>Blastocladiales</taxon>
        <taxon>Blastocladiaceae</taxon>
        <taxon>Allomyces</taxon>
    </lineage>
</organism>
<dbReference type="PROSITE" id="PS50238">
    <property type="entry name" value="RHOGAP"/>
    <property type="match status" value="1"/>
</dbReference>
<dbReference type="InterPro" id="IPR000857">
    <property type="entry name" value="MyTH4_dom"/>
</dbReference>
<feature type="region of interest" description="Disordered" evidence="1">
    <location>
        <begin position="247"/>
        <end position="280"/>
    </location>
</feature>
<dbReference type="InterPro" id="IPR038185">
    <property type="entry name" value="MyTH4_dom_sf"/>
</dbReference>
<dbReference type="Pfam" id="PF00620">
    <property type="entry name" value="RhoGAP"/>
    <property type="match status" value="1"/>
</dbReference>
<dbReference type="Gene3D" id="2.20.70.10">
    <property type="match status" value="1"/>
</dbReference>
<dbReference type="eggNOG" id="ENOG502QR6X">
    <property type="taxonomic scope" value="Eukaryota"/>
</dbReference>
<reference evidence="6" key="2">
    <citation type="submission" date="2009-11" db="EMBL/GenBank/DDBJ databases">
        <title>The Genome Sequence of Allomyces macrogynus strain ATCC 38327.</title>
        <authorList>
            <consortium name="The Broad Institute Genome Sequencing Platform"/>
            <person name="Russ C."/>
            <person name="Cuomo C."/>
            <person name="Shea T."/>
            <person name="Young S.K."/>
            <person name="Zeng Q."/>
            <person name="Koehrsen M."/>
            <person name="Haas B."/>
            <person name="Borodovsky M."/>
            <person name="Guigo R."/>
            <person name="Alvarado L."/>
            <person name="Berlin A."/>
            <person name="Borenstein D."/>
            <person name="Chen Z."/>
            <person name="Engels R."/>
            <person name="Freedman E."/>
            <person name="Gellesch M."/>
            <person name="Goldberg J."/>
            <person name="Griggs A."/>
            <person name="Gujja S."/>
            <person name="Heiman D."/>
            <person name="Hepburn T."/>
            <person name="Howarth C."/>
            <person name="Jen D."/>
            <person name="Larson L."/>
            <person name="Lewis B."/>
            <person name="Mehta T."/>
            <person name="Park D."/>
            <person name="Pearson M."/>
            <person name="Roberts A."/>
            <person name="Saif S."/>
            <person name="Shenoy N."/>
            <person name="Sisk P."/>
            <person name="Stolte C."/>
            <person name="Sykes S."/>
            <person name="Walk T."/>
            <person name="White J."/>
            <person name="Yandava C."/>
            <person name="Burger G."/>
            <person name="Gray M.W."/>
            <person name="Holland P.W.H."/>
            <person name="King N."/>
            <person name="Lang F.B.F."/>
            <person name="Roger A.J."/>
            <person name="Ruiz-Trillo I."/>
            <person name="Lander E."/>
            <person name="Nusbaum C."/>
        </authorList>
    </citation>
    <scope>NUCLEOTIDE SEQUENCE [LARGE SCALE GENOMIC DNA]</scope>
    <source>
        <strain evidence="6">ATCC 38327</strain>
    </source>
</reference>
<evidence type="ECO:0000313" key="6">
    <source>
        <dbReference type="Proteomes" id="UP000054350"/>
    </source>
</evidence>
<keyword evidence="6" id="KW-1185">Reference proteome</keyword>
<dbReference type="PANTHER" id="PTHR45876:SF8">
    <property type="entry name" value="FI04035P"/>
    <property type="match status" value="1"/>
</dbReference>
<accession>A0A0L0SHP2</accession>
<dbReference type="InterPro" id="IPR001202">
    <property type="entry name" value="WW_dom"/>
</dbReference>
<sequence>MYASGSSTQGAPSLWVPITDPTSGELFYANPATGECAWDRTPNMSVMDFTGQEVWWMLHDERNQIPYYYNTVSAVTQWEYPPGGIVVSLINIQKNSIGKRVSMLYQPADSDSEGGASPRHAPATSTMDDHHTLESLRRSSLRRSSEPVFGTPIDESTRAGPSVSGGSEVGPAPGRRFSTLHVVVGMSDIGVDDIHVPASAPPLGAESEVATPISTSAPAFSHMELAAKKMRQATLQKSSSTTNISGAVADGGGIGTSSHPSVNTTMTRPSDGASVAPAGTAHKDMSQYRIDSFARKYFATHKRGLFRRRVPVEKLLVWSKEQLPLPLMVLSKARHKDALKSYKLIQACMGDGPPTVTTTGGSRIVGNGKSNTASVNALHTALLTDVQWLLGCGVQSAEIRDEMYVQLCKQLTQNPSEASCRDGWRVMACLTATFPPSKNFEEYLKSFIAEHASFEGDIGTLATHCARMLDRSCRNGPRGKTPTVAEIDRMLDAAFHPSVFGVSLVEVMDQQRAKHAHLKYPRILTFLARAVLSLGGTRCEGIFRVPGDMDQITELRLRIEANRYDIRGITDPTVPAGLLKFWLRDLSQPLIPMEVYKDCLAHCNEPVHALGVIAALPPLNRNVAQYMLRYLQAIADPANQKYTKMSVQNLAMVFAPNFLRCPSDDPTEIFESTKREQAFLATLIQQAKFPEIQIDKIPWD</sequence>
<dbReference type="InterPro" id="IPR000198">
    <property type="entry name" value="RhoGAP_dom"/>
</dbReference>
<feature type="compositionally biased region" description="Polar residues" evidence="1">
    <location>
        <begin position="256"/>
        <end position="268"/>
    </location>
</feature>
<dbReference type="SMART" id="SM00324">
    <property type="entry name" value="RhoGAP"/>
    <property type="match status" value="1"/>
</dbReference>
<dbReference type="GO" id="GO:0005737">
    <property type="term" value="C:cytoplasm"/>
    <property type="evidence" value="ECO:0007669"/>
    <property type="project" value="TreeGrafter"/>
</dbReference>
<evidence type="ECO:0000313" key="5">
    <source>
        <dbReference type="EMBL" id="KNE61954.1"/>
    </source>
</evidence>
<feature type="domain" description="MyTH4" evidence="4">
    <location>
        <begin position="318"/>
        <end position="491"/>
    </location>
</feature>
<proteinExistence type="predicted"/>
<evidence type="ECO:0000259" key="3">
    <source>
        <dbReference type="PROSITE" id="PS50238"/>
    </source>
</evidence>
<gene>
    <name evidence="5" type="ORF">AMAG_07220</name>
</gene>
<dbReference type="Gene3D" id="1.25.40.530">
    <property type="entry name" value="MyTH4 domain"/>
    <property type="match status" value="1"/>
</dbReference>
<name>A0A0L0SHP2_ALLM3</name>
<feature type="region of interest" description="Disordered" evidence="1">
    <location>
        <begin position="107"/>
        <end position="174"/>
    </location>
</feature>
<dbReference type="OMA" id="WELWDDN"/>
<feature type="compositionally biased region" description="Low complexity" evidence="1">
    <location>
        <begin position="159"/>
        <end position="174"/>
    </location>
</feature>
<dbReference type="SUPFAM" id="SSF48350">
    <property type="entry name" value="GTPase activation domain, GAP"/>
    <property type="match status" value="1"/>
</dbReference>
<dbReference type="AlphaFoldDB" id="A0A0L0SHP2"/>
<dbReference type="PROSITE" id="PS51016">
    <property type="entry name" value="MYTH4"/>
    <property type="match status" value="1"/>
</dbReference>
<dbReference type="InterPro" id="IPR036020">
    <property type="entry name" value="WW_dom_sf"/>
</dbReference>
<evidence type="ECO:0008006" key="7">
    <source>
        <dbReference type="Google" id="ProtNLM"/>
    </source>
</evidence>
<dbReference type="PROSITE" id="PS50020">
    <property type="entry name" value="WW_DOMAIN_2"/>
    <property type="match status" value="1"/>
</dbReference>
<dbReference type="SUPFAM" id="SSF51045">
    <property type="entry name" value="WW domain"/>
    <property type="match status" value="1"/>
</dbReference>
<dbReference type="GO" id="GO:0007165">
    <property type="term" value="P:signal transduction"/>
    <property type="evidence" value="ECO:0007669"/>
    <property type="project" value="InterPro"/>
</dbReference>
<dbReference type="Gene3D" id="1.10.555.10">
    <property type="entry name" value="Rho GTPase activation protein"/>
    <property type="match status" value="1"/>
</dbReference>